<comment type="caution">
    <text evidence="1">The sequence shown here is derived from an EMBL/GenBank/DDBJ whole genome shotgun (WGS) entry which is preliminary data.</text>
</comment>
<evidence type="ECO:0000313" key="2">
    <source>
        <dbReference type="Proteomes" id="UP001457282"/>
    </source>
</evidence>
<reference evidence="1 2" key="1">
    <citation type="journal article" date="2023" name="G3 (Bethesda)">
        <title>A chromosome-length genome assembly and annotation of blackberry (Rubus argutus, cv. 'Hillquist').</title>
        <authorList>
            <person name="Bruna T."/>
            <person name="Aryal R."/>
            <person name="Dudchenko O."/>
            <person name="Sargent D.J."/>
            <person name="Mead D."/>
            <person name="Buti M."/>
            <person name="Cavallini A."/>
            <person name="Hytonen T."/>
            <person name="Andres J."/>
            <person name="Pham M."/>
            <person name="Weisz D."/>
            <person name="Mascagni F."/>
            <person name="Usai G."/>
            <person name="Natali L."/>
            <person name="Bassil N."/>
            <person name="Fernandez G.E."/>
            <person name="Lomsadze A."/>
            <person name="Armour M."/>
            <person name="Olukolu B."/>
            <person name="Poorten T."/>
            <person name="Britton C."/>
            <person name="Davik J."/>
            <person name="Ashrafi H."/>
            <person name="Aiden E.L."/>
            <person name="Borodovsky M."/>
            <person name="Worthington M."/>
        </authorList>
    </citation>
    <scope>NUCLEOTIDE SEQUENCE [LARGE SCALE GENOMIC DNA]</scope>
    <source>
        <strain evidence="1">PI 553951</strain>
    </source>
</reference>
<organism evidence="1 2">
    <name type="scientific">Rubus argutus</name>
    <name type="common">Southern blackberry</name>
    <dbReference type="NCBI Taxonomy" id="59490"/>
    <lineage>
        <taxon>Eukaryota</taxon>
        <taxon>Viridiplantae</taxon>
        <taxon>Streptophyta</taxon>
        <taxon>Embryophyta</taxon>
        <taxon>Tracheophyta</taxon>
        <taxon>Spermatophyta</taxon>
        <taxon>Magnoliopsida</taxon>
        <taxon>eudicotyledons</taxon>
        <taxon>Gunneridae</taxon>
        <taxon>Pentapetalae</taxon>
        <taxon>rosids</taxon>
        <taxon>fabids</taxon>
        <taxon>Rosales</taxon>
        <taxon>Rosaceae</taxon>
        <taxon>Rosoideae</taxon>
        <taxon>Rosoideae incertae sedis</taxon>
        <taxon>Rubus</taxon>
    </lineage>
</organism>
<dbReference type="EMBL" id="JBEDUW010000004">
    <property type="protein sequence ID" value="KAK9931335.1"/>
    <property type="molecule type" value="Genomic_DNA"/>
</dbReference>
<name>A0AAW1X6T3_RUBAR</name>
<keyword evidence="2" id="KW-1185">Reference proteome</keyword>
<proteinExistence type="predicted"/>
<accession>A0AAW1X6T3</accession>
<sequence>MNEIPPSLVLKRWTKCSKCSISRSVEQSFDNDIVEVDAKAIFAYLSDRMIRLAHRASSSRNMYDMMNEEVNKWEEKLQQFSNVSEVVREVGGHHENLVRDPVVVNKGKKKGTKKVEWK</sequence>
<dbReference type="Proteomes" id="UP001457282">
    <property type="component" value="Unassembled WGS sequence"/>
</dbReference>
<protein>
    <submittedName>
        <fullName evidence="1">Uncharacterized protein</fullName>
    </submittedName>
</protein>
<dbReference type="AlphaFoldDB" id="A0AAW1X6T3"/>
<evidence type="ECO:0000313" key="1">
    <source>
        <dbReference type="EMBL" id="KAK9931335.1"/>
    </source>
</evidence>
<gene>
    <name evidence="1" type="ORF">M0R45_018611</name>
</gene>